<feature type="compositionally biased region" description="Acidic residues" evidence="1">
    <location>
        <begin position="291"/>
        <end position="301"/>
    </location>
</feature>
<protein>
    <submittedName>
        <fullName evidence="2">Uncharacterized protein</fullName>
    </submittedName>
</protein>
<dbReference type="AlphaFoldDB" id="A0A5B7FVM4"/>
<keyword evidence="3" id="KW-1185">Reference proteome</keyword>
<reference evidence="2 3" key="1">
    <citation type="submission" date="2019-05" db="EMBL/GenBank/DDBJ databases">
        <title>Another draft genome of Portunus trituberculatus and its Hox gene families provides insights of decapod evolution.</title>
        <authorList>
            <person name="Jeong J.-H."/>
            <person name="Song I."/>
            <person name="Kim S."/>
            <person name="Choi T."/>
            <person name="Kim D."/>
            <person name="Ryu S."/>
            <person name="Kim W."/>
        </authorList>
    </citation>
    <scope>NUCLEOTIDE SEQUENCE [LARGE SCALE GENOMIC DNA]</scope>
    <source>
        <tissue evidence="2">Muscle</tissue>
    </source>
</reference>
<organism evidence="2 3">
    <name type="scientific">Portunus trituberculatus</name>
    <name type="common">Swimming crab</name>
    <name type="synonym">Neptunus trituberculatus</name>
    <dbReference type="NCBI Taxonomy" id="210409"/>
    <lineage>
        <taxon>Eukaryota</taxon>
        <taxon>Metazoa</taxon>
        <taxon>Ecdysozoa</taxon>
        <taxon>Arthropoda</taxon>
        <taxon>Crustacea</taxon>
        <taxon>Multicrustacea</taxon>
        <taxon>Malacostraca</taxon>
        <taxon>Eumalacostraca</taxon>
        <taxon>Eucarida</taxon>
        <taxon>Decapoda</taxon>
        <taxon>Pleocyemata</taxon>
        <taxon>Brachyura</taxon>
        <taxon>Eubrachyura</taxon>
        <taxon>Portunoidea</taxon>
        <taxon>Portunidae</taxon>
        <taxon>Portuninae</taxon>
        <taxon>Portunus</taxon>
    </lineage>
</organism>
<evidence type="ECO:0000313" key="3">
    <source>
        <dbReference type="Proteomes" id="UP000324222"/>
    </source>
</evidence>
<dbReference type="EMBL" id="VSRR010008246">
    <property type="protein sequence ID" value="MPC48364.1"/>
    <property type="molecule type" value="Genomic_DNA"/>
</dbReference>
<accession>A0A5B7FVM4</accession>
<gene>
    <name evidence="2" type="ORF">E2C01_042134</name>
</gene>
<dbReference type="OrthoDB" id="6376492at2759"/>
<sequence length="301" mass="33608">MKRTPTSTPYRVLAGETSQQLRSSTTLLQRCRQKSCHTPEMRRTLAHAVGISEDDDGVPVKRVLEHLTLHFQRQRNFALRRVKFEESWQQEGEFFDEVFVSLKEFADDAELCIDCVDNRLVINITSGVADQNLGQKLLAIDPPPILPVALRLCRSEESLVNMETELACTRRSIGRAARKMQRYWSASSHYQKEGNTKCVGCGGAEANVIGLRQLRRLGLSESDLSACQNEVLAANRSRLRPVGSFNATLTLGDASVDTAISISAVRSTETTRLHSNMGNSKREDRNALLEEFSDGLVDPED</sequence>
<dbReference type="Proteomes" id="UP000324222">
    <property type="component" value="Unassembled WGS sequence"/>
</dbReference>
<evidence type="ECO:0000313" key="2">
    <source>
        <dbReference type="EMBL" id="MPC48364.1"/>
    </source>
</evidence>
<dbReference type="PANTHER" id="PTHR33198:SF8">
    <property type="entry name" value="CCHC-TYPE DOMAIN-CONTAINING PROTEIN"/>
    <property type="match status" value="1"/>
</dbReference>
<proteinExistence type="predicted"/>
<name>A0A5B7FVM4_PORTR</name>
<evidence type="ECO:0000256" key="1">
    <source>
        <dbReference type="SAM" id="MobiDB-lite"/>
    </source>
</evidence>
<comment type="caution">
    <text evidence="2">The sequence shown here is derived from an EMBL/GenBank/DDBJ whole genome shotgun (WGS) entry which is preliminary data.</text>
</comment>
<feature type="region of interest" description="Disordered" evidence="1">
    <location>
        <begin position="272"/>
        <end position="301"/>
    </location>
</feature>
<dbReference type="PANTHER" id="PTHR33198">
    <property type="entry name" value="ANK_REP_REGION DOMAIN-CONTAINING PROTEIN-RELATED"/>
    <property type="match status" value="1"/>
</dbReference>